<dbReference type="InterPro" id="IPR000152">
    <property type="entry name" value="EGF-type_Asp/Asn_hydroxyl_site"/>
</dbReference>
<feature type="repeat" description="LDL-receptor class B" evidence="19">
    <location>
        <begin position="660"/>
        <end position="702"/>
    </location>
</feature>
<feature type="disulfide bond" evidence="18">
    <location>
        <begin position="2910"/>
        <end position="2928"/>
    </location>
</feature>
<feature type="disulfide bond" evidence="18">
    <location>
        <begin position="988"/>
        <end position="1006"/>
    </location>
</feature>
<feature type="disulfide bond" evidence="18">
    <location>
        <begin position="1203"/>
        <end position="1218"/>
    </location>
</feature>
<dbReference type="Pfam" id="PF00058">
    <property type="entry name" value="Ldl_recept_b"/>
    <property type="match status" value="15"/>
</dbReference>
<feature type="disulfide bond" evidence="17">
    <location>
        <begin position="4226"/>
        <end position="4236"/>
    </location>
</feature>
<evidence type="ECO:0000256" key="2">
    <source>
        <dbReference type="ARBA" id="ARBA00009939"/>
    </source>
</evidence>
<feature type="disulfide bond" evidence="18">
    <location>
        <begin position="1163"/>
        <end position="1178"/>
    </location>
</feature>
<feature type="disulfide bond" evidence="18">
    <location>
        <begin position="2869"/>
        <end position="2887"/>
    </location>
</feature>
<keyword evidence="12 17" id="KW-1015">Disulfide bond</keyword>
<dbReference type="PROSITE" id="PS01209">
    <property type="entry name" value="LDLRA_1"/>
    <property type="match status" value="16"/>
</dbReference>
<feature type="repeat" description="LDL-receptor class B" evidence="19">
    <location>
        <begin position="1397"/>
        <end position="1439"/>
    </location>
</feature>
<feature type="repeat" description="LDL-receptor class B" evidence="19">
    <location>
        <begin position="2019"/>
        <end position="2061"/>
    </location>
</feature>
<dbReference type="PANTHER" id="PTHR22722">
    <property type="entry name" value="LOW-DENSITY LIPOPROTEIN RECEPTOR-RELATED PROTEIN 2-RELATED"/>
    <property type="match status" value="1"/>
</dbReference>
<feature type="disulfide bond" evidence="18">
    <location>
        <begin position="2619"/>
        <end position="2634"/>
    </location>
</feature>
<dbReference type="FunFam" id="4.10.400.10:FF:000005">
    <property type="entry name" value="low-density lipoprotein receptor-related protein 1B"/>
    <property type="match status" value="1"/>
</dbReference>
<feature type="signal peptide" evidence="21">
    <location>
        <begin position="1"/>
        <end position="34"/>
    </location>
</feature>
<dbReference type="Pfam" id="PF12662">
    <property type="entry name" value="cEGF"/>
    <property type="match status" value="1"/>
</dbReference>
<evidence type="ECO:0000259" key="22">
    <source>
        <dbReference type="PROSITE" id="PS50026"/>
    </source>
</evidence>
<feature type="domain" description="EGF-like" evidence="22">
    <location>
        <begin position="210"/>
        <end position="248"/>
    </location>
</feature>
<dbReference type="SUPFAM" id="SSF57184">
    <property type="entry name" value="Growth factor receptor domain"/>
    <property type="match status" value="2"/>
</dbReference>
<dbReference type="PANTHER" id="PTHR22722:SF5">
    <property type="entry name" value="LOW-DENSITY LIPOPROTEIN RECEPTOR-RELATED PROTEIN 1B"/>
    <property type="match status" value="1"/>
</dbReference>
<dbReference type="KEGG" id="spu:582052"/>
<evidence type="ECO:0000256" key="10">
    <source>
        <dbReference type="ARBA" id="ARBA00022989"/>
    </source>
</evidence>
<name>A0A7M7STB5_STRPU</name>
<keyword evidence="15" id="KW-0325">Glycoprotein</keyword>
<keyword evidence="5" id="KW-0254">Endocytosis</keyword>
<comment type="similarity">
    <text evidence="2">Belongs to the LDLR family.</text>
</comment>
<feature type="repeat" description="LDL-receptor class B" evidence="19">
    <location>
        <begin position="2107"/>
        <end position="2151"/>
    </location>
</feature>
<feature type="disulfide bond" evidence="18">
    <location>
        <begin position="2566"/>
        <end position="2584"/>
    </location>
</feature>
<dbReference type="GO" id="GO:0005905">
    <property type="term" value="C:clathrin-coated pit"/>
    <property type="evidence" value="ECO:0007669"/>
    <property type="project" value="UniProtKB-KW"/>
</dbReference>
<dbReference type="InterPro" id="IPR000742">
    <property type="entry name" value="EGF"/>
</dbReference>
<feature type="disulfide bond" evidence="17">
    <location>
        <begin position="4297"/>
        <end position="4307"/>
    </location>
</feature>
<dbReference type="FunFam" id="2.120.10.30:FF:000009">
    <property type="entry name" value="Putative low-density lipoprotein receptor-related protein 1B"/>
    <property type="match status" value="1"/>
</dbReference>
<feature type="disulfide bond" evidence="18">
    <location>
        <begin position="3664"/>
        <end position="3682"/>
    </location>
</feature>
<feature type="disulfide bond" evidence="18">
    <location>
        <begin position="2922"/>
        <end position="2937"/>
    </location>
</feature>
<evidence type="ECO:0000256" key="20">
    <source>
        <dbReference type="SAM" id="Phobius"/>
    </source>
</evidence>
<dbReference type="PROSITE" id="PS01187">
    <property type="entry name" value="EGF_CA"/>
    <property type="match status" value="2"/>
</dbReference>
<evidence type="ECO:0000313" key="23">
    <source>
        <dbReference type="EnsemblMetazoa" id="XP_030829916"/>
    </source>
</evidence>
<feature type="repeat" description="LDL-receptor class B" evidence="19">
    <location>
        <begin position="1798"/>
        <end position="1841"/>
    </location>
</feature>
<dbReference type="FunFam" id="2.120.10.30:FF:000241">
    <property type="entry name" value="Low-density lipoprotein receptor-related protein 6"/>
    <property type="match status" value="4"/>
</dbReference>
<keyword evidence="24" id="KW-1185">Reference proteome</keyword>
<feature type="disulfide bond" evidence="18">
    <location>
        <begin position="2636"/>
        <end position="2648"/>
    </location>
</feature>
<feature type="repeat" description="LDL-receptor class B" evidence="19">
    <location>
        <begin position="2062"/>
        <end position="2106"/>
    </location>
</feature>
<feature type="disulfide bond" evidence="18">
    <location>
        <begin position="1100"/>
        <end position="1112"/>
    </location>
</feature>
<feature type="repeat" description="LDL-receptor class B" evidence="19">
    <location>
        <begin position="1488"/>
        <end position="1532"/>
    </location>
</feature>
<dbReference type="PROSITE" id="PS01186">
    <property type="entry name" value="EGF_2"/>
    <property type="match status" value="2"/>
</dbReference>
<keyword evidence="11 20" id="KW-0472">Membrane</keyword>
<feature type="disulfide bond" evidence="18">
    <location>
        <begin position="2607"/>
        <end position="2625"/>
    </location>
</feature>
<feature type="repeat" description="LDL-receptor class B" evidence="19">
    <location>
        <begin position="4049"/>
        <end position="4091"/>
    </location>
</feature>
<dbReference type="FunFam" id="2.120.10.30:FF:000132">
    <property type="entry name" value="Uncharacterized protein"/>
    <property type="match status" value="1"/>
</dbReference>
<feature type="disulfide bond" evidence="18">
    <location>
        <begin position="2559"/>
        <end position="2571"/>
    </location>
</feature>
<evidence type="ECO:0000256" key="12">
    <source>
        <dbReference type="ARBA" id="ARBA00023157"/>
    </source>
</evidence>
<feature type="disulfide bond" evidence="17">
    <location>
        <begin position="4248"/>
        <end position="4257"/>
    </location>
</feature>
<proteinExistence type="inferred from homology"/>
<dbReference type="GO" id="GO:0005886">
    <property type="term" value="C:plasma membrane"/>
    <property type="evidence" value="ECO:0000318"/>
    <property type="project" value="GO_Central"/>
</dbReference>
<dbReference type="Pfam" id="PF00057">
    <property type="entry name" value="Ldl_recept_a"/>
    <property type="match status" value="29"/>
</dbReference>
<feature type="domain" description="EGF-like" evidence="22">
    <location>
        <begin position="4330"/>
        <end position="4365"/>
    </location>
</feature>
<dbReference type="Pfam" id="PF14670">
    <property type="entry name" value="FXa_inhibition"/>
    <property type="match status" value="1"/>
</dbReference>
<feature type="repeat" description="LDL-receptor class B" evidence="19">
    <location>
        <begin position="1440"/>
        <end position="1487"/>
    </location>
</feature>
<feature type="disulfide bond" evidence="18">
    <location>
        <begin position="1018"/>
        <end position="1030"/>
    </location>
</feature>
<dbReference type="OrthoDB" id="10066840at2759"/>
<dbReference type="FunFam" id="4.10.400.10:FF:000034">
    <property type="entry name" value="Low-density lipoprotein receptor-related protein 2"/>
    <property type="match status" value="1"/>
</dbReference>
<feature type="disulfide bond" evidence="18">
    <location>
        <begin position="3585"/>
        <end position="3603"/>
    </location>
</feature>
<evidence type="ECO:0000256" key="13">
    <source>
        <dbReference type="ARBA" id="ARBA00023170"/>
    </source>
</evidence>
<feature type="disulfide bond" evidence="18">
    <location>
        <begin position="3396"/>
        <end position="3411"/>
    </location>
</feature>
<dbReference type="Pfam" id="PF24468">
    <property type="entry name" value="EGF_LRP2"/>
    <property type="match status" value="1"/>
</dbReference>
<keyword evidence="3" id="KW-1003">Cell membrane</keyword>
<feature type="repeat" description="LDL-receptor class B" evidence="19">
    <location>
        <begin position="1753"/>
        <end position="1797"/>
    </location>
</feature>
<dbReference type="OMA" id="MCDHDRD"/>
<dbReference type="FunFam" id="4.10.400.10:FF:000065">
    <property type="entry name" value="Transmembrane protease serine 7"/>
    <property type="match status" value="1"/>
</dbReference>
<feature type="disulfide bond" evidence="18">
    <location>
        <begin position="3759"/>
        <end position="3774"/>
    </location>
</feature>
<feature type="repeat" description="LDL-receptor class B" evidence="19">
    <location>
        <begin position="3067"/>
        <end position="3111"/>
    </location>
</feature>
<dbReference type="Gene3D" id="4.10.400.10">
    <property type="entry name" value="Low-density Lipoprotein Receptor"/>
    <property type="match status" value="32"/>
</dbReference>
<dbReference type="InterPro" id="IPR036055">
    <property type="entry name" value="LDL_receptor-like_sf"/>
</dbReference>
<feature type="disulfide bond" evidence="18">
    <location>
        <begin position="3637"/>
        <end position="3652"/>
    </location>
</feature>
<accession>A0A7M7STB5</accession>
<dbReference type="CDD" id="cd00054">
    <property type="entry name" value="EGF_CA"/>
    <property type="match status" value="2"/>
</dbReference>
<feature type="disulfide bond" evidence="18">
    <location>
        <begin position="3717"/>
        <end position="3732"/>
    </location>
</feature>
<feature type="disulfide bond" evidence="18">
    <location>
        <begin position="2736"/>
        <end position="2748"/>
    </location>
</feature>
<keyword evidence="9" id="KW-0106">Calcium</keyword>
<feature type="disulfide bond" evidence="18">
    <location>
        <begin position="1107"/>
        <end position="1125"/>
    </location>
</feature>
<feature type="repeat" description="LDL-receptor class B" evidence="19">
    <location>
        <begin position="4005"/>
        <end position="4048"/>
    </location>
</feature>
<feature type="disulfide bond" evidence="18">
    <location>
        <begin position="1037"/>
        <end position="1052"/>
    </location>
</feature>
<feature type="disulfide bond" evidence="18">
    <location>
        <begin position="3539"/>
        <end position="3551"/>
    </location>
</feature>
<keyword evidence="13" id="KW-0675">Receptor</keyword>
<sequence length="4530" mass="506413">MLGSDSMALTSGGFLWLLCSIYLVYLHHPRSAEASARCVPGVQFACADGTQCIPSPWRCDRDPDCRDVSDEENCTYTGVSCQTGFFQCASSEAQICLPESFRCDGQIDCQDHSDEGPDCPVPPPFACPPSMPYQCLDGNSCIAYSSICDFVPDCDDWSDEGAFCNPENGGDCTRMQCGDDQVCQETINGGMCICPIGYQVNQSNSTLCEDINECDIYGTCDQICKNTPGSYSCSCAGGYIKFSEGRCQSDEDAKLLVANVDNLLQLNIDGSSINKTSLLAAMGTRAMDYNLKKNKVCWVNFGNHAEQLKCADLTKMDNIEVKDLILDLSNVQQIALDWVTGNIYLMDEVVDAIIVCRFAGDICITVVDGDLSRPKGLTLDPKKGFMFYTDWGTVARDKPAKIERANMDGSGRLNLNITKIVFPHGITADYAAQRIYFADTQLEMVQTARYDGTGQRIIAQGSRVSYLYGMTLFENHIYATKWQTNATIISIDKFTGEVTELSTVTHRAGSIHAVHPERQPTPINQPCRKNNGGCEHLCLVASDSSSTCRCQQGYNVLENGTCIRNADNAKFLLFGQGYPGSVRGIPVNESRDPNYESMVPILNLQSPRAVDFYAAEDYVYYADSTNYTIGRQKLNGTHREDLLNDYITNCEGIAVDWISKNLYWTDDGSKTISVARLDGSRRRLLLKENFTHPRAIVVDPVDGYMYWSDWSEGVGQKARIERAFMDGRNRTVFVNEYLQWPNGLSLDKDRGVLYWCDAFHDRISRKFLNGTGDGTVTIRPQPELNHPFGITHYKDILFWSEYRTGFIYRYDTTMETPTPVSLRKGGLVFELKLYDANAQKGTNACSVKNGGCEHLCLPVPDGKVCQCENGKKLINGTQCIEDPDYVRYSRCTKASDEFECNNGRCIEHTWLCDGDNDCGDNTDETHGGCYNQTCGPNKFQCPNNKCIPMRWTCDGDYDCGDSRDSDETHELCSGHIPEKTCDPDVFKCDNGRCISTSWHCDQEDDCGDNSDEKDCKYCREGLFECANGACISITWRCDRDDDCGDGSDEVDCAYSCDNETQFQCHVSLRCINIDLVCDGVQNCEDASDEREKCSFHPVVCNMHEFQCDEQRCIPETWKCDGEEDCINGTDEYNCTNPAVPVCREETHYKCPNENKCIPDAWQCDGIADCQDQSDEVNCQLLRCEVNQWQCENHTMCLPLHNLCDGAQQCIGGTDELDCDLSMCDKAACKEECQVIPGKGVMCYCPEGKVIDPEDSTRCILDTKMCTKRGRCSQQCINGKGTYVCKCYPGYQMASDGWTCKSNATANPYLIFSNRNQLRRVNLATSEYNVLVFNLHNSIAVDFHYSNSSIYWTDVVDDKIYRGWLDENSPNAGLRNIEPVIEAGLATCEGLAVDWIGGNLYWVESHLDQIEVARLDGAMRTTVVASNMESPRAIALDPTEGLMFWTDWENRAPRIERASMSGANRSIIVNITQLEGGWPNGLTIDYSEKRIYWIDARSDAIHAALYNGSNIFTVLKGHNSLYHPFAITVFEGRVFWTDWRSNTVYQANKFTGQNVTAIQKTSTQPFDIHVYHPYRQQQKPNPCGIKNGGCSDLCLLNGHGIACACPHLKKLHTDNKTCINDTVFFVISRPTDIRGVDVDDGYYNVIPALTIPNVANASSIDHDTIENRIYWTDLQRKSINRAFINGTDIETVIEGIPYAYNLAIDWVSRNMYWTNLSPDKSTINIARLDGSFQNEIDNLNLTNPKSIVIEPTVGIMYWINAGPIPSIEKARMDGTNQTSIVTGHVLNNPTGLAIDRSKQRLYWTDAGLFKIKTSNLEGGNIQDFLSLDEASQPSAITVTPDKVFWADNNDLGTIKYVHKNDSDHINILRRKTPGVTEMFMYNPTSQIGENACKDQNGGCQQLCLPLPGNDRKCACTAGYVTSPDSTTCNGVSEFLLYSTDETIRGISLEHPLDDKDMLTPITGHMLSVAIDFHAAENFIYWIDTALYTLNRIKRDHTERQVLLTATNSRIEGIAVDWIAGNMYWTDQRNDVIEVSRTNGSFRYVLISEGIDKPRPIVVHPVRGYLIWADWGVEPKIERSLLNGENRTVIINSSKINWPNGLVIDFNTDMLYWCDAGHNNIARVDLNGGNYKVILSDAAHINDPFAITMSHQYLYFTDRTSGSGSIYRLNKDGNDTVVTMKGGIGVAVKDVHVYSTNRQPGSDMNPCSINNGNCSQICFYLGGTRRTCACAHGTVANDGLSCEEYDAYILYSERNGVKSINLYNTSDKNQPIQPLSDAENIRNVIGLAVDYMEKRIFYTDIQLGNIQVVNVNGTGRRTIVAGIGSAEGIAYDPLMRQIYWTSYTNSSIGRLIIDEPTKEEVLVRLTAGDHPRGIALDYCHSLMFWTNWNEAFPRIQRSSTSGQNVTNIITDQIQMPNGIGIDHKSRLLFWSDAKQDKIERCDYDGQNRVVLLITEPVHPFGLAVFDDYLYWTDWVRRAVLRADKYTAAEVTVLRANIPQQPMGIVVMAADANNCFQWPCLHDNGGCEDTCQTNVTGHVLCSCPEGKRVEDGSRCIDLITNCQVGDFTCSDGTCTRYEDTCDGKNQCSDGSDEDPRYCSHRFCRENYIRCNNGQCVSANRRCDGKDDCNDNSDELNCGCKENQFMCKSGECIALSSKCDHRLDCQDDGSDEDKQECPEVDCAEWGNEMFLLLPNGTTFVNCPNFSVCIFHSWICDGVNDCGDGSDEKNCSSDSPTRAPCEEGQFQCRNGRCIQQSWVCDRENDCGDNFDEEQDECSSTCPADQNQCANGQCIPKLWVCDRDNDCGDNSDENEAIHTCSNHTCTGDMFRCTNQRRCISRSWVCDGDNDCGDAQDEHSSLGCNVTRCKDGEFACANGRCIQQSWACDHDDDCGDGSDEPKDSCDFPACLEDEHRCSDGRCLPKDWVCDGDKDCHDGSDETICNVSPSPLNNCTKHHLFQCDNGKCIPQSARCNTSDECGDNSDEVDCRCDIDYPCSQRCVDLNAHFWCYCVEGFKLLDDQVTCALEADQPKPYLLFSNRYQLRTVGVDGSNYTTLQVNVTNAVALDYDWEERMIYWSDVTLQNSKISRANITHGTTEVLHDLGVLNPDGIAVDWAGRNLYWCDKGLNVIEVSRLNGSYRKTIIKENLDEPRAIALDITRGVMFWTDWGDAPYIGRASLDGRYFTRLVTEKIQWPNALTVDYTTDRVYWGDAREDRIESVSWNGTNRHTVVGSDVPHIFAMSMFGDYIYWTDWDQRRVKRAHKFTGQDQLDLVLVVHRPMDIQVLHPLRQPRIENNPCGKNNGGCSNLCLLNQDGGRTCACPNNFYVASDGMTCVSNCTGSQFVCRNDKCIPSWWHCDQEDDCGDRSDEPSTCRPFYCIPGQFQCENTSESDAECINPAFICDGEEDCRDGSDEFHCLNHSCLQNQIKCESSNICIPKSFQCDGIKHCAQGEDEETCGQVQCRDDQFQCNSTGRCIPDVWRCDGEDDCEDQSDEMGTCRNLSCPVNEFACHGNGRCIPQRWQCDGERDCADGSDEKPQDCSNRSCPGDLFRCKNYNCIPSLWRCDGDDDCGDNSDEDGCNSSCDQEASFRCEDGICITKNLTCDGKPDCGDGSDEQESLCKPDCAKNEFQCKDGRCIWIRWNCDGDPDCNDQSDEEDCENVSCHEDEFHCDNNKCKPLMWRCDGEDDCGDSSDEDPELCARLACPVTKFRCSNHICVNHRFVCDGINTCGDNSDESFCTPTEPPLCTANQFKCKNHRCIDVNLLCNGVDNCQDRSDELDCTKNPSCHSGDIQCAHRCSLVGGVHYCTCHAGYELLPDGVSCGDVNECRQFGICSQTCENLNGSYDCSCVAGYKPLRINGKIYCEALGGPPVLYIAEEGTLHHMNTSGASSPYQTDSSVDLGTRIISMDMHYSQKKVFILSGHNSTGYRLYQAPLNSAARKKRQADENSMFELFELDQPEGVAVDWINDMIYWTDSSVHTVEVSNLNGSLRRTLISNTRGHPQSIVVHPKKGLIFFTNWGRRPGINRAHMDGSHVERIVEDNLAQPTSIAIDYVSDRLYWADSKVRLIESSNMDGGDRVPVVTFPQSGGSPFSIDIFEDLIYGSTKNPYRVFRVDKFGNQSTDRKSLTYLTQPRPMTSMVKLVHHLKQDTGITNRCANNSCNQLCLLKPNAKICVCKEGFQPNGSSGCSPVQDNSPCAGHVCVNNGNCVEVNGRAKCRCPVPYSGALCELNRCRSRCQHNGTCTYESSGMFHCDCTPRWKGSFCNEDRCRNYCSGHGECYENGDTLACRCNHPWTGEQCNADICLSYCHNGGVCSLDVNGRPQCLCPKEFPGTQCDGDDCYAFCSSGSTCQQIGTTIQCICSSARYTGERCAEDRCDACAKLNQSCVVLTDGIDCRDHPDGHPISDSQSPQVAVAAVVPILIILLILVIIVLIYLKRRQRSTSGFAHRRIESEEDMEFGNPTFKYSRQVNEEEEGADGMDAPFTVRDHKARTNFTNPVYNSYLNQRGSELSLENKKFVDLPQRDTERLLQNDDDDDD</sequence>
<feature type="domain" description="EGF-like" evidence="22">
    <location>
        <begin position="168"/>
        <end position="204"/>
    </location>
</feature>
<feature type="disulfide bond" evidence="18">
    <location>
        <begin position="934"/>
        <end position="946"/>
    </location>
</feature>
<dbReference type="FunFam" id="2.120.10.30:FF:000012">
    <property type="entry name" value="Low density lipoprotein receptor-related protein 1"/>
    <property type="match status" value="1"/>
</dbReference>
<dbReference type="FunFam" id="2.120.10.30:FF:000035">
    <property type="entry name" value="Low-density lipoprotein receptor-related protein 2"/>
    <property type="match status" value="1"/>
</dbReference>
<feature type="disulfide bond" evidence="18">
    <location>
        <begin position="3436"/>
        <end position="3451"/>
    </location>
</feature>
<comment type="caution">
    <text evidence="17">Lacks conserved residue(s) required for the propagation of feature annotation.</text>
</comment>
<feature type="disulfide bond" evidence="18">
    <location>
        <begin position="2776"/>
        <end position="2788"/>
    </location>
</feature>
<dbReference type="SMART" id="SM00192">
    <property type="entry name" value="LDLa"/>
    <property type="match status" value="32"/>
</dbReference>
<dbReference type="InterPro" id="IPR011042">
    <property type="entry name" value="6-blade_b-propeller_TolB-like"/>
</dbReference>
<protein>
    <recommendedName>
        <fullName evidence="22">EGF-like domain-containing protein</fullName>
    </recommendedName>
</protein>
<dbReference type="InterPro" id="IPR023415">
    <property type="entry name" value="LDLR_class-A_CS"/>
</dbReference>
<dbReference type="PROSITE" id="PS50068">
    <property type="entry name" value="LDLRA_2"/>
    <property type="match status" value="32"/>
</dbReference>
<evidence type="ECO:0000256" key="21">
    <source>
        <dbReference type="SAM" id="SignalP"/>
    </source>
</evidence>
<keyword evidence="10 20" id="KW-1133">Transmembrane helix</keyword>
<feature type="disulfide bond" evidence="18">
    <location>
        <begin position="3705"/>
        <end position="3723"/>
    </location>
</feature>
<keyword evidence="4 17" id="KW-0245">EGF-like domain</keyword>
<dbReference type="SUPFAM" id="SSF57196">
    <property type="entry name" value="EGF/Laminin"/>
    <property type="match status" value="6"/>
</dbReference>
<feature type="disulfide bond" evidence="18">
    <location>
        <begin position="2967"/>
        <end position="2982"/>
    </location>
</feature>
<feature type="domain" description="EGF-like" evidence="22">
    <location>
        <begin position="4186"/>
        <end position="4219"/>
    </location>
</feature>
<dbReference type="RefSeq" id="XP_030829916.1">
    <property type="nucleotide sequence ID" value="XM_030974056.1"/>
</dbReference>
<feature type="disulfide bond" evidence="18">
    <location>
        <begin position="3546"/>
        <end position="3564"/>
    </location>
</feature>
<feature type="disulfide bond" evidence="17">
    <location>
        <begin position="214"/>
        <end position="224"/>
    </location>
</feature>
<evidence type="ECO:0000256" key="14">
    <source>
        <dbReference type="ARBA" id="ARBA00023176"/>
    </source>
</evidence>
<feature type="disulfide bond" evidence="18">
    <location>
        <begin position="2783"/>
        <end position="2801"/>
    </location>
</feature>
<feature type="chain" id="PRO_5029521926" description="EGF-like domain-containing protein" evidence="21">
    <location>
        <begin position="35"/>
        <end position="4530"/>
    </location>
</feature>
<feature type="disulfide bond" evidence="18">
    <location>
        <begin position="1000"/>
        <end position="1015"/>
    </location>
</feature>
<feature type="disulfide bond" evidence="18">
    <location>
        <begin position="2711"/>
        <end position="2726"/>
    </location>
</feature>
<feature type="disulfide bond" evidence="18">
    <location>
        <begin position="1119"/>
        <end position="1134"/>
    </location>
</feature>
<dbReference type="PROSITE" id="PS00010">
    <property type="entry name" value="ASX_HYDROXYL"/>
    <property type="match status" value="1"/>
</dbReference>
<feature type="disulfide bond" evidence="18">
    <location>
        <begin position="2600"/>
        <end position="2612"/>
    </location>
</feature>
<feature type="disulfide bond" evidence="18">
    <location>
        <begin position="900"/>
        <end position="918"/>
    </location>
</feature>
<organism evidence="23 24">
    <name type="scientific">Strongylocentrotus purpuratus</name>
    <name type="common">Purple sea urchin</name>
    <dbReference type="NCBI Taxonomy" id="7668"/>
    <lineage>
        <taxon>Eukaryota</taxon>
        <taxon>Metazoa</taxon>
        <taxon>Echinodermata</taxon>
        <taxon>Eleutherozoa</taxon>
        <taxon>Echinozoa</taxon>
        <taxon>Echinoidea</taxon>
        <taxon>Euechinoidea</taxon>
        <taxon>Echinacea</taxon>
        <taxon>Camarodonta</taxon>
        <taxon>Echinidea</taxon>
        <taxon>Strongylocentrotidae</taxon>
        <taxon>Strongylocentrotus</taxon>
    </lineage>
</organism>
<feature type="repeat" description="LDL-receptor class B" evidence="19">
    <location>
        <begin position="617"/>
        <end position="659"/>
    </location>
</feature>
<feature type="disulfide bond" evidence="18">
    <location>
        <begin position="2903"/>
        <end position="2915"/>
    </location>
</feature>
<feature type="domain" description="EGF-like" evidence="22">
    <location>
        <begin position="4293"/>
        <end position="4329"/>
    </location>
</feature>
<dbReference type="InterPro" id="IPR001881">
    <property type="entry name" value="EGF-like_Ca-bd_dom"/>
</dbReference>
<dbReference type="InterPro" id="IPR000033">
    <property type="entry name" value="LDLR_classB_rpt"/>
</dbReference>
<dbReference type="SUPFAM" id="SSF57424">
    <property type="entry name" value="LDL receptor-like module"/>
    <property type="match status" value="31"/>
</dbReference>
<feature type="disulfide bond" evidence="18">
    <location>
        <begin position="2643"/>
        <end position="2661"/>
    </location>
</feature>
<feature type="disulfide bond" evidence="18">
    <location>
        <begin position="3698"/>
        <end position="3710"/>
    </location>
</feature>
<feature type="disulfide bond" evidence="18">
    <location>
        <begin position="2862"/>
        <end position="2874"/>
    </location>
</feature>
<evidence type="ECO:0000256" key="16">
    <source>
        <dbReference type="ARBA" id="ARBA00037878"/>
    </source>
</evidence>
<dbReference type="GO" id="GO:0006897">
    <property type="term" value="P:endocytosis"/>
    <property type="evidence" value="ECO:0007669"/>
    <property type="project" value="UniProtKB-KW"/>
</dbReference>
<dbReference type="InterPro" id="IPR002172">
    <property type="entry name" value="LDrepeatLR_classA_rpt"/>
</dbReference>
<feature type="disulfide bond" evidence="18">
    <location>
        <begin position="3558"/>
        <end position="3573"/>
    </location>
</feature>
<feature type="disulfide bond" evidence="18">
    <location>
        <begin position="981"/>
        <end position="993"/>
    </location>
</feature>
<evidence type="ECO:0000313" key="24">
    <source>
        <dbReference type="Proteomes" id="UP000007110"/>
    </source>
</evidence>
<dbReference type="FunFam" id="2.10.25.10:FF:000009">
    <property type="entry name" value="Low-density lipoprotein receptor isoform 1"/>
    <property type="match status" value="1"/>
</dbReference>
<dbReference type="InterPro" id="IPR018097">
    <property type="entry name" value="EGF_Ca-bd_CS"/>
</dbReference>
<dbReference type="InterPro" id="IPR009030">
    <property type="entry name" value="Growth_fac_rcpt_cys_sf"/>
</dbReference>
<dbReference type="SUPFAM" id="SSF63825">
    <property type="entry name" value="YWTD domain"/>
    <property type="match status" value="8"/>
</dbReference>
<feature type="repeat" description="LDL-receptor class B" evidence="19">
    <location>
        <begin position="3112"/>
        <end position="3154"/>
    </location>
</feature>
<dbReference type="EnsemblMetazoa" id="XM_030974056">
    <property type="protein sequence ID" value="XP_030829916"/>
    <property type="gene ID" value="LOC582052"/>
</dbReference>
<evidence type="ECO:0000256" key="5">
    <source>
        <dbReference type="ARBA" id="ARBA00022583"/>
    </source>
</evidence>
<feature type="disulfide bond" evidence="18">
    <location>
        <begin position="3332"/>
        <end position="3344"/>
    </location>
</feature>
<feature type="repeat" description="LDL-receptor class B" evidence="19">
    <location>
        <begin position="2379"/>
        <end position="2423"/>
    </location>
</feature>
<feature type="disulfide bond" evidence="18">
    <location>
        <begin position="1025"/>
        <end position="1043"/>
    </location>
</feature>
<dbReference type="Proteomes" id="UP000007110">
    <property type="component" value="Unassembled WGS sequence"/>
</dbReference>
<feature type="disulfide bond" evidence="18">
    <location>
        <begin position="3657"/>
        <end position="3669"/>
    </location>
</feature>
<feature type="disulfide bond" evidence="18">
    <location>
        <begin position="2955"/>
        <end position="2973"/>
    </location>
</feature>
<feature type="disulfide bond" evidence="18">
    <location>
        <begin position="3339"/>
        <end position="3357"/>
    </location>
</feature>
<feature type="repeat" description="LDL-receptor class B" evidence="19">
    <location>
        <begin position="1976"/>
        <end position="2018"/>
    </location>
</feature>
<evidence type="ECO:0000256" key="18">
    <source>
        <dbReference type="PROSITE-ProRule" id="PRU00124"/>
    </source>
</evidence>
<feature type="disulfide bond" evidence="17">
    <location>
        <begin position="4319"/>
        <end position="4328"/>
    </location>
</feature>
<evidence type="ECO:0000256" key="4">
    <source>
        <dbReference type="ARBA" id="ARBA00022536"/>
    </source>
</evidence>
<feature type="disulfide bond" evidence="18">
    <location>
        <begin position="59"/>
        <end position="74"/>
    </location>
</feature>
<reference evidence="23" key="2">
    <citation type="submission" date="2021-01" db="UniProtKB">
        <authorList>
            <consortium name="EnsemblMetazoa"/>
        </authorList>
    </citation>
    <scope>IDENTIFICATION</scope>
</reference>
<dbReference type="Gene3D" id="2.120.10.30">
    <property type="entry name" value="TolB, C-terminal domain"/>
    <property type="match status" value="8"/>
</dbReference>
<evidence type="ECO:0000256" key="6">
    <source>
        <dbReference type="ARBA" id="ARBA00022692"/>
    </source>
</evidence>
<feature type="disulfide bond" evidence="18">
    <location>
        <begin position="2743"/>
        <end position="2761"/>
    </location>
</feature>
<dbReference type="SMART" id="SM00135">
    <property type="entry name" value="LY"/>
    <property type="match status" value="36"/>
</dbReference>
<evidence type="ECO:0000256" key="15">
    <source>
        <dbReference type="ARBA" id="ARBA00023180"/>
    </source>
</evidence>
<dbReference type="PRINTS" id="PR00261">
    <property type="entry name" value="LDLRECEPTOR"/>
</dbReference>
<keyword evidence="6 20" id="KW-0812">Transmembrane</keyword>
<reference evidence="24" key="1">
    <citation type="submission" date="2015-02" db="EMBL/GenBank/DDBJ databases">
        <title>Genome sequencing for Strongylocentrotus purpuratus.</title>
        <authorList>
            <person name="Murali S."/>
            <person name="Liu Y."/>
            <person name="Vee V."/>
            <person name="English A."/>
            <person name="Wang M."/>
            <person name="Skinner E."/>
            <person name="Han Y."/>
            <person name="Muzny D.M."/>
            <person name="Worley K.C."/>
            <person name="Gibbs R.A."/>
        </authorList>
    </citation>
    <scope>NUCLEOTIDE SEQUENCE</scope>
</reference>
<feature type="repeat" description="LDL-receptor class B" evidence="19">
    <location>
        <begin position="703"/>
        <end position="750"/>
    </location>
</feature>
<dbReference type="InParanoid" id="A0A7M7STB5"/>
<feature type="disulfide bond" evidence="18">
    <location>
        <begin position="3625"/>
        <end position="3643"/>
    </location>
</feature>
<evidence type="ECO:0000256" key="9">
    <source>
        <dbReference type="ARBA" id="ARBA00022837"/>
    </source>
</evidence>
<feature type="disulfide bond" evidence="18">
    <location>
        <begin position="3618"/>
        <end position="3630"/>
    </location>
</feature>
<dbReference type="InterPro" id="IPR056588">
    <property type="entry name" value="EGF_LRP2"/>
</dbReference>
<dbReference type="InterPro" id="IPR051221">
    <property type="entry name" value="LDLR-related"/>
</dbReference>
<feature type="repeat" description="LDL-receptor class B" evidence="19">
    <location>
        <begin position="3199"/>
        <end position="3241"/>
    </location>
</feature>
<dbReference type="PROSITE" id="PS50026">
    <property type="entry name" value="EGF_3"/>
    <property type="match status" value="6"/>
</dbReference>
<dbReference type="GO" id="GO:0005509">
    <property type="term" value="F:calcium ion binding"/>
    <property type="evidence" value="ECO:0007669"/>
    <property type="project" value="InterPro"/>
</dbReference>
<dbReference type="FunFam" id="4.10.400.10:FF:000002">
    <property type="entry name" value="Low-density lipoprotein receptor-related protein 1"/>
    <property type="match status" value="2"/>
</dbReference>
<evidence type="ECO:0000256" key="1">
    <source>
        <dbReference type="ARBA" id="ARBA00004251"/>
    </source>
</evidence>
<dbReference type="Gene3D" id="2.10.25.10">
    <property type="entry name" value="Laminin"/>
    <property type="match status" value="8"/>
</dbReference>
<dbReference type="PROSITE" id="PS00022">
    <property type="entry name" value="EGF_1"/>
    <property type="match status" value="2"/>
</dbReference>
<evidence type="ECO:0000256" key="3">
    <source>
        <dbReference type="ARBA" id="ARBA00022475"/>
    </source>
</evidence>
<evidence type="ECO:0000256" key="17">
    <source>
        <dbReference type="PROSITE-ProRule" id="PRU00076"/>
    </source>
</evidence>
<feature type="repeat" description="LDL-receptor class B" evidence="19">
    <location>
        <begin position="3962"/>
        <end position="4004"/>
    </location>
</feature>
<dbReference type="SMART" id="SM00181">
    <property type="entry name" value="EGF"/>
    <property type="match status" value="24"/>
</dbReference>
<feature type="disulfide bond" evidence="18">
    <location>
        <begin position="3740"/>
        <end position="3752"/>
    </location>
</feature>
<comment type="subcellular location">
    <subcellularLocation>
        <location evidence="1">Cell membrane</location>
        <topology evidence="1">Single-pass type I membrane protein</topology>
    </subcellularLocation>
    <subcellularLocation>
        <location evidence="16">Membrane</location>
        <location evidence="16">Coated pit</location>
    </subcellularLocation>
</comment>
<evidence type="ECO:0000256" key="8">
    <source>
        <dbReference type="ARBA" id="ARBA00022737"/>
    </source>
</evidence>
<feature type="domain" description="EGF-like" evidence="22">
    <location>
        <begin position="4222"/>
        <end position="4258"/>
    </location>
</feature>
<dbReference type="CDD" id="cd00112">
    <property type="entry name" value="LDLa"/>
    <property type="match status" value="28"/>
</dbReference>
<feature type="disulfide bond" evidence="18">
    <location>
        <begin position="3747"/>
        <end position="3765"/>
    </location>
</feature>
<dbReference type="SMART" id="SM00179">
    <property type="entry name" value="EGF_CA"/>
    <property type="match status" value="6"/>
</dbReference>
<feature type="disulfide bond" evidence="18">
    <location>
        <begin position="941"/>
        <end position="959"/>
    </location>
</feature>
<dbReference type="InterPro" id="IPR026823">
    <property type="entry name" value="cEGF"/>
</dbReference>
<evidence type="ECO:0000256" key="11">
    <source>
        <dbReference type="ARBA" id="ARBA00023136"/>
    </source>
</evidence>
<feature type="disulfide bond" evidence="17">
    <location>
        <begin position="4333"/>
        <end position="4343"/>
    </location>
</feature>
<evidence type="ECO:0000256" key="7">
    <source>
        <dbReference type="ARBA" id="ARBA00022729"/>
    </source>
</evidence>
<dbReference type="FunFam" id="4.10.400.10:FF:000007">
    <property type="entry name" value="Low density lipoprotein receptor-related protein 1"/>
    <property type="match status" value="1"/>
</dbReference>
<feature type="transmembrane region" description="Helical" evidence="20">
    <location>
        <begin position="4405"/>
        <end position="4428"/>
    </location>
</feature>
<dbReference type="GeneID" id="582052"/>
<feature type="repeat" description="LDL-receptor class B" evidence="19">
    <location>
        <begin position="3155"/>
        <end position="3198"/>
    </location>
</feature>
<keyword evidence="8" id="KW-0677">Repeat</keyword>
<feature type="repeat" description="LDL-receptor class B" evidence="19">
    <location>
        <begin position="1666"/>
        <end position="1707"/>
    </location>
</feature>
<evidence type="ECO:0000256" key="19">
    <source>
        <dbReference type="PROSITE-ProRule" id="PRU00461"/>
    </source>
</evidence>
<keyword evidence="14" id="KW-0168">Coated pit</keyword>
<feature type="repeat" description="LDL-receptor class B" evidence="19">
    <location>
        <begin position="2424"/>
        <end position="2466"/>
    </location>
</feature>
<keyword evidence="7 21" id="KW-0732">Signal</keyword>
<dbReference type="PROSITE" id="PS51120">
    <property type="entry name" value="LDLRB"/>
    <property type="match status" value="22"/>
</dbReference>